<accession>A0ACB1A4R6</accession>
<proteinExistence type="predicted"/>
<reference evidence="1" key="1">
    <citation type="submission" date="2023-11" db="EMBL/GenBank/DDBJ databases">
        <authorList>
            <person name="Poullet M."/>
        </authorList>
    </citation>
    <scope>NUCLEOTIDE SEQUENCE</scope>
    <source>
        <strain evidence="1">E1834</strain>
    </source>
</reference>
<comment type="caution">
    <text evidence="1">The sequence shown here is derived from an EMBL/GenBank/DDBJ whole genome shotgun (WGS) entry which is preliminary data.</text>
</comment>
<dbReference type="EMBL" id="CAVMJV010000060">
    <property type="protein sequence ID" value="CAK5086404.1"/>
    <property type="molecule type" value="Genomic_DNA"/>
</dbReference>
<organism evidence="1 2">
    <name type="scientific">Meloidogyne enterolobii</name>
    <name type="common">Root-knot nematode worm</name>
    <name type="synonym">Meloidogyne mayaguensis</name>
    <dbReference type="NCBI Taxonomy" id="390850"/>
    <lineage>
        <taxon>Eukaryota</taxon>
        <taxon>Metazoa</taxon>
        <taxon>Ecdysozoa</taxon>
        <taxon>Nematoda</taxon>
        <taxon>Chromadorea</taxon>
        <taxon>Rhabditida</taxon>
        <taxon>Tylenchina</taxon>
        <taxon>Tylenchomorpha</taxon>
        <taxon>Tylenchoidea</taxon>
        <taxon>Meloidogynidae</taxon>
        <taxon>Meloidogyninae</taxon>
        <taxon>Meloidogyne</taxon>
    </lineage>
</organism>
<sequence length="52" mass="6267">MLFSTHHFSNLFILHFPVNFLLSIPPIILFFFSNLVFFDQTIFEFLLIFNLI</sequence>
<protein>
    <submittedName>
        <fullName evidence="1">Uncharacterized protein</fullName>
    </submittedName>
</protein>
<keyword evidence="2" id="KW-1185">Reference proteome</keyword>
<gene>
    <name evidence="1" type="ORF">MENTE1834_LOCUS33898</name>
</gene>
<name>A0ACB1A4R6_MELEN</name>
<evidence type="ECO:0000313" key="2">
    <source>
        <dbReference type="Proteomes" id="UP001497535"/>
    </source>
</evidence>
<evidence type="ECO:0000313" key="1">
    <source>
        <dbReference type="EMBL" id="CAK5086404.1"/>
    </source>
</evidence>
<dbReference type="Proteomes" id="UP001497535">
    <property type="component" value="Unassembled WGS sequence"/>
</dbReference>